<dbReference type="PANTHER" id="PTHR39550:SF1">
    <property type="entry name" value="SLL0658 PROTEIN"/>
    <property type="match status" value="1"/>
</dbReference>
<accession>A0A6V8LMS3</accession>
<proteinExistence type="predicted"/>
<dbReference type="Pfam" id="PF11848">
    <property type="entry name" value="DUF3368"/>
    <property type="match status" value="1"/>
</dbReference>
<name>A0A6V8LMS3_9ACTN</name>
<dbReference type="RefSeq" id="WP_173080832.1">
    <property type="nucleotide sequence ID" value="NZ_BAABJB010000001.1"/>
</dbReference>
<dbReference type="EMBL" id="BLPG01000001">
    <property type="protein sequence ID" value="GFJ93955.1"/>
    <property type="molecule type" value="Genomic_DNA"/>
</dbReference>
<evidence type="ECO:0000313" key="1">
    <source>
        <dbReference type="EMBL" id="GFJ93955.1"/>
    </source>
</evidence>
<gene>
    <name evidence="1" type="ORF">Prum_075970</name>
</gene>
<reference evidence="1 2" key="1">
    <citation type="submission" date="2020-03" db="EMBL/GenBank/DDBJ databases">
        <title>Whole genome shotgun sequence of Phytohabitans rumicis NBRC 108638.</title>
        <authorList>
            <person name="Komaki H."/>
            <person name="Tamura T."/>
        </authorList>
    </citation>
    <scope>NUCLEOTIDE SEQUENCE [LARGE SCALE GENOMIC DNA]</scope>
    <source>
        <strain evidence="1 2">NBRC 108638</strain>
    </source>
</reference>
<protein>
    <recommendedName>
        <fullName evidence="3">DUF3368 domain-containing protein</fullName>
    </recommendedName>
</protein>
<dbReference type="AlphaFoldDB" id="A0A6V8LMS3"/>
<keyword evidence="2" id="KW-1185">Reference proteome</keyword>
<reference evidence="1 2" key="2">
    <citation type="submission" date="2020-03" db="EMBL/GenBank/DDBJ databases">
        <authorList>
            <person name="Ichikawa N."/>
            <person name="Kimura A."/>
            <person name="Kitahashi Y."/>
            <person name="Uohara A."/>
        </authorList>
    </citation>
    <scope>NUCLEOTIDE SEQUENCE [LARGE SCALE GENOMIC DNA]</scope>
    <source>
        <strain evidence="1 2">NBRC 108638</strain>
    </source>
</reference>
<dbReference type="PANTHER" id="PTHR39550">
    <property type="entry name" value="SLL0658 PROTEIN"/>
    <property type="match status" value="1"/>
</dbReference>
<dbReference type="Proteomes" id="UP000482960">
    <property type="component" value="Unassembled WGS sequence"/>
</dbReference>
<dbReference type="InterPro" id="IPR021799">
    <property type="entry name" value="PIN-like_prokaryotic"/>
</dbReference>
<comment type="caution">
    <text evidence="1">The sequence shown here is derived from an EMBL/GenBank/DDBJ whole genome shotgun (WGS) entry which is preliminary data.</text>
</comment>
<organism evidence="1 2">
    <name type="scientific">Phytohabitans rumicis</name>
    <dbReference type="NCBI Taxonomy" id="1076125"/>
    <lineage>
        <taxon>Bacteria</taxon>
        <taxon>Bacillati</taxon>
        <taxon>Actinomycetota</taxon>
        <taxon>Actinomycetes</taxon>
        <taxon>Micromonosporales</taxon>
        <taxon>Micromonosporaceae</taxon>
    </lineage>
</organism>
<sequence length="180" mass="19450">MTASVAPRLVFDTTCLSHFARADRLDVLGDLLADAESFVPHVVREEIRDGSSVYPELTQILSVEWLRIVSLDTLDRLRLFAIWSGRVGAGTRNLGEASVLAVAEELGGVALIDERDATRVGRKHGIDVHGTIWLLARACHNGKLTEVGASNLVDALAATGMRLPCTGTEFPRYASDNGLL</sequence>
<evidence type="ECO:0000313" key="2">
    <source>
        <dbReference type="Proteomes" id="UP000482960"/>
    </source>
</evidence>
<evidence type="ECO:0008006" key="3">
    <source>
        <dbReference type="Google" id="ProtNLM"/>
    </source>
</evidence>